<organism evidence="1">
    <name type="scientific">Rhizophora mucronata</name>
    <name type="common">Asiatic mangrove</name>
    <dbReference type="NCBI Taxonomy" id="61149"/>
    <lineage>
        <taxon>Eukaryota</taxon>
        <taxon>Viridiplantae</taxon>
        <taxon>Streptophyta</taxon>
        <taxon>Embryophyta</taxon>
        <taxon>Tracheophyta</taxon>
        <taxon>Spermatophyta</taxon>
        <taxon>Magnoliopsida</taxon>
        <taxon>eudicotyledons</taxon>
        <taxon>Gunneridae</taxon>
        <taxon>Pentapetalae</taxon>
        <taxon>rosids</taxon>
        <taxon>fabids</taxon>
        <taxon>Malpighiales</taxon>
        <taxon>Rhizophoraceae</taxon>
        <taxon>Rhizophora</taxon>
    </lineage>
</organism>
<accession>A0A2P2MZ51</accession>
<dbReference type="EMBL" id="GGEC01055011">
    <property type="protein sequence ID" value="MBX35495.1"/>
    <property type="molecule type" value="Transcribed_RNA"/>
</dbReference>
<protein>
    <submittedName>
        <fullName evidence="1">Uncharacterized protein</fullName>
    </submittedName>
</protein>
<reference evidence="1" key="1">
    <citation type="submission" date="2018-02" db="EMBL/GenBank/DDBJ databases">
        <title>Rhizophora mucronata_Transcriptome.</title>
        <authorList>
            <person name="Meera S.P."/>
            <person name="Sreeshan A."/>
            <person name="Augustine A."/>
        </authorList>
    </citation>
    <scope>NUCLEOTIDE SEQUENCE</scope>
    <source>
        <tissue evidence="1">Leaf</tissue>
    </source>
</reference>
<name>A0A2P2MZ51_RHIMU</name>
<sequence>MQFSRIPALR</sequence>
<proteinExistence type="predicted"/>
<evidence type="ECO:0000313" key="1">
    <source>
        <dbReference type="EMBL" id="MBX35495.1"/>
    </source>
</evidence>